<reference evidence="17" key="2">
    <citation type="journal article" date="2021" name="Genome Biol. Evol.">
        <title>Developing a high-quality reference genome for a parasitic bivalve with doubly uniparental inheritance (Bivalvia: Unionida).</title>
        <authorList>
            <person name="Smith C.H."/>
        </authorList>
    </citation>
    <scope>NUCLEOTIDE SEQUENCE</scope>
    <source>
        <strain evidence="17">CHS0354</strain>
        <tissue evidence="17">Mantle</tissue>
    </source>
</reference>
<dbReference type="SUPFAM" id="SSF47473">
    <property type="entry name" value="EF-hand"/>
    <property type="match status" value="2"/>
</dbReference>
<evidence type="ECO:0000313" key="17">
    <source>
        <dbReference type="EMBL" id="KAK3596375.1"/>
    </source>
</evidence>
<name>A0AAE0SQP5_9BIVA</name>
<evidence type="ECO:0000313" key="18">
    <source>
        <dbReference type="Proteomes" id="UP001195483"/>
    </source>
</evidence>
<keyword evidence="5" id="KW-0479">Metal-binding</keyword>
<dbReference type="CDD" id="cd15900">
    <property type="entry name" value="EFh_MICU"/>
    <property type="match status" value="1"/>
</dbReference>
<comment type="subcellular location">
    <subcellularLocation>
        <location evidence="1">Mitochondrion inner membrane</location>
    </subcellularLocation>
    <subcellularLocation>
        <location evidence="2">Mitochondrion intermembrane space</location>
    </subcellularLocation>
</comment>
<dbReference type="SMART" id="SM00054">
    <property type="entry name" value="EFh"/>
    <property type="match status" value="2"/>
</dbReference>
<evidence type="ECO:0000256" key="5">
    <source>
        <dbReference type="ARBA" id="ARBA00022723"/>
    </source>
</evidence>
<keyword evidence="12 15" id="KW-0472">Membrane</keyword>
<dbReference type="GO" id="GO:0036444">
    <property type="term" value="P:calcium import into the mitochondrion"/>
    <property type="evidence" value="ECO:0007669"/>
    <property type="project" value="TreeGrafter"/>
</dbReference>
<keyword evidence="15" id="KW-1133">Transmembrane helix</keyword>
<organism evidence="17 18">
    <name type="scientific">Potamilus streckersoni</name>
    <dbReference type="NCBI Taxonomy" id="2493646"/>
    <lineage>
        <taxon>Eukaryota</taxon>
        <taxon>Metazoa</taxon>
        <taxon>Spiralia</taxon>
        <taxon>Lophotrochozoa</taxon>
        <taxon>Mollusca</taxon>
        <taxon>Bivalvia</taxon>
        <taxon>Autobranchia</taxon>
        <taxon>Heteroconchia</taxon>
        <taxon>Palaeoheterodonta</taxon>
        <taxon>Unionida</taxon>
        <taxon>Unionoidea</taxon>
        <taxon>Unionidae</taxon>
        <taxon>Ambleminae</taxon>
        <taxon>Lampsilini</taxon>
        <taxon>Potamilus</taxon>
    </lineage>
</organism>
<dbReference type="InterPro" id="IPR011992">
    <property type="entry name" value="EF-hand-dom_pair"/>
</dbReference>
<evidence type="ECO:0000256" key="9">
    <source>
        <dbReference type="ARBA" id="ARBA00022946"/>
    </source>
</evidence>
<keyword evidence="11" id="KW-0496">Mitochondrion</keyword>
<feature type="region of interest" description="Disordered" evidence="14">
    <location>
        <begin position="141"/>
        <end position="162"/>
    </location>
</feature>
<keyword evidence="18" id="KW-1185">Reference proteome</keyword>
<comment type="similarity">
    <text evidence="13">Belongs to the MICU1 family. MICU1 subfamily.</text>
</comment>
<dbReference type="InterPro" id="IPR002048">
    <property type="entry name" value="EF_hand_dom"/>
</dbReference>
<dbReference type="GO" id="GO:0051560">
    <property type="term" value="P:mitochondrial calcium ion homeostasis"/>
    <property type="evidence" value="ECO:0007669"/>
    <property type="project" value="TreeGrafter"/>
</dbReference>
<feature type="domain" description="EF-hand" evidence="16">
    <location>
        <begin position="466"/>
        <end position="501"/>
    </location>
</feature>
<feature type="transmembrane region" description="Helical" evidence="15">
    <location>
        <begin position="105"/>
        <end position="126"/>
    </location>
</feature>
<feature type="domain" description="EF-hand" evidence="16">
    <location>
        <begin position="276"/>
        <end position="311"/>
    </location>
</feature>
<evidence type="ECO:0000256" key="2">
    <source>
        <dbReference type="ARBA" id="ARBA00004569"/>
    </source>
</evidence>
<dbReference type="EMBL" id="JAEAOA010002167">
    <property type="protein sequence ID" value="KAK3596375.1"/>
    <property type="molecule type" value="Genomic_DNA"/>
</dbReference>
<keyword evidence="4" id="KW-0109">Calcium transport</keyword>
<keyword evidence="7" id="KW-0999">Mitochondrion inner membrane</keyword>
<sequence length="531" mass="61355">MRSNTMWHNFGYLLPWKQLKSRSGSNGLSILGRQTQERTFMLQLIPARTRTHFIGSPEKNLKTLLSVGKVKCILNQQPRRWNKKSGLIGYTNFGHKTVKATKWSWFYCSLLIFAILFSLVDGIGIITGRYKDMEAAAPEVESNTGKKISDSEEESEGEEKKKKKRVGFRDKKVIEYENRIRAFSTPDKIFRYFATLKVHHDGGAWEVYMTPEDFVRSITPGMKQPEGLGLDSFRKFDPQHDKVEWDISKDSIFYKLGDCGLISFSDYVFLLTVLSTPPRNFEIAFQMFDINGDGEVDASEFKKVQEVIRNQTSVGMRHRDHAVTGSVVKQMSSALMTYFFGEDGKKKLTDKEFLHFQHELHKEILRLEFGRYDPVDNKISEKDFGLILLTYAGFPDSKKSHMLRRVKKAFKENSQGISFDEYQNFWKFLNSINDVDTALSFYHMAGVSIDQETFKHVGKTVAHVDLTDHVIDVVFTLFDENNDGQLSNKEFVWVMKQRVMRGLEKPKDTGFIKLVNAMWKCAKTQTWSLIE</sequence>
<evidence type="ECO:0000256" key="8">
    <source>
        <dbReference type="ARBA" id="ARBA00022837"/>
    </source>
</evidence>
<keyword evidence="6" id="KW-0677">Repeat</keyword>
<evidence type="ECO:0000256" key="11">
    <source>
        <dbReference type="ARBA" id="ARBA00023128"/>
    </source>
</evidence>
<dbReference type="Gene3D" id="1.10.238.10">
    <property type="entry name" value="EF-hand"/>
    <property type="match status" value="2"/>
</dbReference>
<evidence type="ECO:0000256" key="12">
    <source>
        <dbReference type="ARBA" id="ARBA00023136"/>
    </source>
</evidence>
<evidence type="ECO:0000256" key="7">
    <source>
        <dbReference type="ARBA" id="ARBA00022792"/>
    </source>
</evidence>
<evidence type="ECO:0000256" key="1">
    <source>
        <dbReference type="ARBA" id="ARBA00004273"/>
    </source>
</evidence>
<dbReference type="InterPro" id="IPR039800">
    <property type="entry name" value="MICU1/2/3"/>
</dbReference>
<dbReference type="Pfam" id="PF13202">
    <property type="entry name" value="EF-hand_5"/>
    <property type="match status" value="1"/>
</dbReference>
<keyword evidence="3" id="KW-0813">Transport</keyword>
<evidence type="ECO:0000256" key="15">
    <source>
        <dbReference type="SAM" id="Phobius"/>
    </source>
</evidence>
<keyword evidence="8" id="KW-0106">Calcium</keyword>
<keyword evidence="9" id="KW-0809">Transit peptide</keyword>
<reference evidence="17" key="1">
    <citation type="journal article" date="2021" name="Genome Biol. Evol.">
        <title>A High-Quality Reference Genome for a Parasitic Bivalve with Doubly Uniparental Inheritance (Bivalvia: Unionida).</title>
        <authorList>
            <person name="Smith C.H."/>
        </authorList>
    </citation>
    <scope>NUCLEOTIDE SEQUENCE</scope>
    <source>
        <strain evidence="17">CHS0354</strain>
    </source>
</reference>
<dbReference type="AlphaFoldDB" id="A0AAE0SQP5"/>
<evidence type="ECO:0000259" key="16">
    <source>
        <dbReference type="PROSITE" id="PS50222"/>
    </source>
</evidence>
<keyword evidence="15" id="KW-0812">Transmembrane</keyword>
<evidence type="ECO:0000256" key="14">
    <source>
        <dbReference type="SAM" id="MobiDB-lite"/>
    </source>
</evidence>
<comment type="caution">
    <text evidence="17">The sequence shown here is derived from an EMBL/GenBank/DDBJ whole genome shotgun (WGS) entry which is preliminary data.</text>
</comment>
<accession>A0AAE0SQP5</accession>
<dbReference type="GO" id="GO:0005758">
    <property type="term" value="C:mitochondrial intermembrane space"/>
    <property type="evidence" value="ECO:0007669"/>
    <property type="project" value="UniProtKB-SubCell"/>
</dbReference>
<evidence type="ECO:0000256" key="3">
    <source>
        <dbReference type="ARBA" id="ARBA00022448"/>
    </source>
</evidence>
<evidence type="ECO:0000256" key="4">
    <source>
        <dbReference type="ARBA" id="ARBA00022568"/>
    </source>
</evidence>
<dbReference type="PANTHER" id="PTHR12294:SF1">
    <property type="entry name" value="CALCIUM UPTAKE PROTEIN 1, MITOCHONDRIAL"/>
    <property type="match status" value="1"/>
</dbReference>
<reference evidence="17" key="3">
    <citation type="submission" date="2023-05" db="EMBL/GenBank/DDBJ databases">
        <authorList>
            <person name="Smith C.H."/>
        </authorList>
    </citation>
    <scope>NUCLEOTIDE SEQUENCE</scope>
    <source>
        <strain evidence="17">CHS0354</strain>
        <tissue evidence="17">Mantle</tissue>
    </source>
</reference>
<dbReference type="Proteomes" id="UP001195483">
    <property type="component" value="Unassembled WGS sequence"/>
</dbReference>
<gene>
    <name evidence="17" type="ORF">CHS0354_036925</name>
</gene>
<evidence type="ECO:0000256" key="10">
    <source>
        <dbReference type="ARBA" id="ARBA00023065"/>
    </source>
</evidence>
<dbReference type="PROSITE" id="PS50222">
    <property type="entry name" value="EF_HAND_2"/>
    <property type="match status" value="2"/>
</dbReference>
<dbReference type="GO" id="GO:0005509">
    <property type="term" value="F:calcium ion binding"/>
    <property type="evidence" value="ECO:0007669"/>
    <property type="project" value="InterPro"/>
</dbReference>
<protein>
    <recommendedName>
        <fullName evidence="16">EF-hand domain-containing protein</fullName>
    </recommendedName>
</protein>
<evidence type="ECO:0000256" key="6">
    <source>
        <dbReference type="ARBA" id="ARBA00022737"/>
    </source>
</evidence>
<dbReference type="PROSITE" id="PS00018">
    <property type="entry name" value="EF_HAND_1"/>
    <property type="match status" value="2"/>
</dbReference>
<dbReference type="InterPro" id="IPR018247">
    <property type="entry name" value="EF_Hand_1_Ca_BS"/>
</dbReference>
<evidence type="ECO:0000256" key="13">
    <source>
        <dbReference type="ARBA" id="ARBA00038333"/>
    </source>
</evidence>
<dbReference type="GO" id="GO:1990246">
    <property type="term" value="C:uniplex complex"/>
    <property type="evidence" value="ECO:0007669"/>
    <property type="project" value="TreeGrafter"/>
</dbReference>
<keyword evidence="10" id="KW-0406">Ion transport</keyword>
<dbReference type="Pfam" id="PF13833">
    <property type="entry name" value="EF-hand_8"/>
    <property type="match status" value="1"/>
</dbReference>
<proteinExistence type="inferred from homology"/>
<dbReference type="PANTHER" id="PTHR12294">
    <property type="entry name" value="EF HAND DOMAIN FAMILY A1,A2-RELATED"/>
    <property type="match status" value="1"/>
</dbReference>